<feature type="active site" evidence="4">
    <location>
        <position position="170"/>
    </location>
</feature>
<dbReference type="Gene3D" id="3.40.50.720">
    <property type="entry name" value="NAD(P)-binding Rossmann-like Domain"/>
    <property type="match status" value="1"/>
</dbReference>
<evidence type="ECO:0000313" key="7">
    <source>
        <dbReference type="EMBL" id="AJP48106.1"/>
    </source>
</evidence>
<evidence type="ECO:0000256" key="1">
    <source>
        <dbReference type="ARBA" id="ARBA00009080"/>
    </source>
</evidence>
<gene>
    <name evidence="7" type="ORF">PG1C_05810</name>
</gene>
<evidence type="ECO:0000256" key="2">
    <source>
        <dbReference type="ARBA" id="ARBA00023002"/>
    </source>
</evidence>
<feature type="domain" description="3-hydroxyisobutyrate dehydrogenase-like NAD-binding" evidence="6">
    <location>
        <begin position="164"/>
        <end position="284"/>
    </location>
</feature>
<evidence type="ECO:0000259" key="6">
    <source>
        <dbReference type="Pfam" id="PF14833"/>
    </source>
</evidence>
<dbReference type="PIRSF" id="PIRSF000103">
    <property type="entry name" value="HIBADH"/>
    <property type="match status" value="1"/>
</dbReference>
<dbReference type="PANTHER" id="PTHR43060:SF15">
    <property type="entry name" value="3-HYDROXYISOBUTYRATE DEHYDROGENASE-LIKE 1, MITOCHONDRIAL-RELATED"/>
    <property type="match status" value="1"/>
</dbReference>
<dbReference type="EMBL" id="CP010554">
    <property type="protein sequence ID" value="AJP48106.1"/>
    <property type="molecule type" value="Genomic_DNA"/>
</dbReference>
<dbReference type="InterPro" id="IPR008927">
    <property type="entry name" value="6-PGluconate_DH-like_C_sf"/>
</dbReference>
<comment type="similarity">
    <text evidence="1">Belongs to the HIBADH-related family.</text>
</comment>
<dbReference type="GO" id="GO:0016491">
    <property type="term" value="F:oxidoreductase activity"/>
    <property type="evidence" value="ECO:0007669"/>
    <property type="project" value="UniProtKB-KW"/>
</dbReference>
<evidence type="ECO:0000313" key="8">
    <source>
        <dbReference type="Proteomes" id="UP000061603"/>
    </source>
</evidence>
<dbReference type="STRING" id="1565605.PG1C_05810"/>
<dbReference type="InterPro" id="IPR006115">
    <property type="entry name" value="6PGDH_NADP-bd"/>
</dbReference>
<keyword evidence="3" id="KW-0520">NAD</keyword>
<proteinExistence type="inferred from homology"/>
<dbReference type="Gene3D" id="1.10.1040.10">
    <property type="entry name" value="N-(1-d-carboxylethyl)-l-norvaline Dehydrogenase, domain 2"/>
    <property type="match status" value="1"/>
</dbReference>
<evidence type="ECO:0000256" key="3">
    <source>
        <dbReference type="ARBA" id="ARBA00023027"/>
    </source>
</evidence>
<dbReference type="SUPFAM" id="SSF51735">
    <property type="entry name" value="NAD(P)-binding Rossmann-fold domains"/>
    <property type="match status" value="1"/>
</dbReference>
<dbReference type="InterPro" id="IPR002204">
    <property type="entry name" value="3-OH-isobutyrate_DH-rel_CS"/>
</dbReference>
<dbReference type="RefSeq" id="WP_202636469.1">
    <property type="nucleotide sequence ID" value="NZ_CP010554.1"/>
</dbReference>
<accession>A0A0C5JL83</accession>
<reference evidence="7 8" key="1">
    <citation type="journal article" date="2015" name="Genome Announc.">
        <title>Complete Genome Sequence of a Novel Bacterium within the Family Rhodocyclaceae That Degrades Polycyclic Aromatic Hydrocarbons.</title>
        <authorList>
            <person name="Singleton D.R."/>
            <person name="Dickey A.N."/>
            <person name="Scholl E.H."/>
            <person name="Wright F.A."/>
            <person name="Aitken M.D."/>
        </authorList>
    </citation>
    <scope>NUCLEOTIDE SEQUENCE [LARGE SCALE GENOMIC DNA]</scope>
    <source>
        <strain evidence="8">PG1-Ca6</strain>
    </source>
</reference>
<name>A0A0C5JL83_9PROT</name>
<evidence type="ECO:0000259" key="5">
    <source>
        <dbReference type="Pfam" id="PF03446"/>
    </source>
</evidence>
<dbReference type="InterPro" id="IPR036291">
    <property type="entry name" value="NAD(P)-bd_dom_sf"/>
</dbReference>
<keyword evidence="2" id="KW-0560">Oxidoreductase</keyword>
<dbReference type="InterPro" id="IPR013328">
    <property type="entry name" value="6PGD_dom2"/>
</dbReference>
<dbReference type="PROSITE" id="PS00895">
    <property type="entry name" value="3_HYDROXYISOBUT_DH"/>
    <property type="match status" value="1"/>
</dbReference>
<dbReference type="PANTHER" id="PTHR43060">
    <property type="entry name" value="3-HYDROXYISOBUTYRATE DEHYDROGENASE-LIKE 1, MITOCHONDRIAL-RELATED"/>
    <property type="match status" value="1"/>
</dbReference>
<keyword evidence="8" id="KW-1185">Reference proteome</keyword>
<dbReference type="PATRIC" id="fig|1565605.3.peg.1222"/>
<protein>
    <submittedName>
        <fullName evidence="7">6-phosphogluconate dehydrogenase</fullName>
    </submittedName>
</protein>
<dbReference type="KEGG" id="rbu:PG1C_05810"/>
<feature type="domain" description="6-phosphogluconate dehydrogenase NADP-binding" evidence="5">
    <location>
        <begin position="2"/>
        <end position="161"/>
    </location>
</feature>
<dbReference type="GO" id="GO:0050661">
    <property type="term" value="F:NADP binding"/>
    <property type="evidence" value="ECO:0007669"/>
    <property type="project" value="InterPro"/>
</dbReference>
<dbReference type="Proteomes" id="UP000061603">
    <property type="component" value="Chromosome"/>
</dbReference>
<dbReference type="SUPFAM" id="SSF48179">
    <property type="entry name" value="6-phosphogluconate dehydrogenase C-terminal domain-like"/>
    <property type="match status" value="1"/>
</dbReference>
<dbReference type="GO" id="GO:0051287">
    <property type="term" value="F:NAD binding"/>
    <property type="evidence" value="ECO:0007669"/>
    <property type="project" value="InterPro"/>
</dbReference>
<dbReference type="AlphaFoldDB" id="A0A0C5JL83"/>
<dbReference type="HOGENOM" id="CLU_035117_1_0_4"/>
<dbReference type="Pfam" id="PF03446">
    <property type="entry name" value="NAD_binding_2"/>
    <property type="match status" value="1"/>
</dbReference>
<dbReference type="Pfam" id="PF14833">
    <property type="entry name" value="NAD_binding_11"/>
    <property type="match status" value="1"/>
</dbReference>
<dbReference type="InterPro" id="IPR029154">
    <property type="entry name" value="HIBADH-like_NADP-bd"/>
</dbReference>
<sequence>MNIGFIGLGLMGRPMAHHLAQAGHILHLWARREASLQPFATTSAVIHDCPAGVAQHADVVITMVSDSPDVEAVCLGEHGVIAGAKAGSCVIDMSTIAPDAARQIGIRLAEQGIRFLDAPVSGGEIGAINATLTIMVGGAYEVFEQVKPVLSCMGKTITWIGECGAGQVAKACNQILGGVTVVAVAEALNFARQSGVDPARVREALLGGAAYSRILENHGQRMLERNFSPGFKAWMQQKDLRIVMNEAHRLGLMLPATAAAAQVFNALVGVGLGEADTVAILQLLEQIGSGDPRKNNRAAKEI</sequence>
<dbReference type="InterPro" id="IPR015815">
    <property type="entry name" value="HIBADH-related"/>
</dbReference>
<organism evidence="7 8">
    <name type="scientific">Rugosibacter aromaticivorans</name>
    <dbReference type="NCBI Taxonomy" id="1565605"/>
    <lineage>
        <taxon>Bacteria</taxon>
        <taxon>Pseudomonadati</taxon>
        <taxon>Pseudomonadota</taxon>
        <taxon>Betaproteobacteria</taxon>
        <taxon>Nitrosomonadales</taxon>
        <taxon>Sterolibacteriaceae</taxon>
        <taxon>Rugosibacter</taxon>
    </lineage>
</organism>
<dbReference type="GO" id="GO:0016054">
    <property type="term" value="P:organic acid catabolic process"/>
    <property type="evidence" value="ECO:0007669"/>
    <property type="project" value="UniProtKB-ARBA"/>
</dbReference>
<evidence type="ECO:0000256" key="4">
    <source>
        <dbReference type="PIRSR" id="PIRSR000103-1"/>
    </source>
</evidence>